<organism evidence="1 2">
    <name type="scientific">Acaulospora colombiana</name>
    <dbReference type="NCBI Taxonomy" id="27376"/>
    <lineage>
        <taxon>Eukaryota</taxon>
        <taxon>Fungi</taxon>
        <taxon>Fungi incertae sedis</taxon>
        <taxon>Mucoromycota</taxon>
        <taxon>Glomeromycotina</taxon>
        <taxon>Glomeromycetes</taxon>
        <taxon>Diversisporales</taxon>
        <taxon>Acaulosporaceae</taxon>
        <taxon>Acaulospora</taxon>
    </lineage>
</organism>
<gene>
    <name evidence="1" type="ORF">ACOLOM_LOCUS13866</name>
</gene>
<feature type="non-terminal residue" evidence="1">
    <location>
        <position position="71"/>
    </location>
</feature>
<proteinExistence type="predicted"/>
<name>A0ACA9R0N5_9GLOM</name>
<sequence length="71" mass="8232">MKDTRIRRYHDPSSKAYSGRAKRVIWLKETDRRKPRNGPDLGTRKGRKGKTQQHVEKSSKRAVQDAAAEEI</sequence>
<evidence type="ECO:0000313" key="1">
    <source>
        <dbReference type="EMBL" id="CAG8772247.1"/>
    </source>
</evidence>
<keyword evidence="2" id="KW-1185">Reference proteome</keyword>
<protein>
    <submittedName>
        <fullName evidence="1">14322_t:CDS:1</fullName>
    </submittedName>
</protein>
<reference evidence="1" key="1">
    <citation type="submission" date="2021-06" db="EMBL/GenBank/DDBJ databases">
        <authorList>
            <person name="Kallberg Y."/>
            <person name="Tangrot J."/>
            <person name="Rosling A."/>
        </authorList>
    </citation>
    <scope>NUCLEOTIDE SEQUENCE</scope>
    <source>
        <strain evidence="1">CL356</strain>
    </source>
</reference>
<comment type="caution">
    <text evidence="1">The sequence shown here is derived from an EMBL/GenBank/DDBJ whole genome shotgun (WGS) entry which is preliminary data.</text>
</comment>
<evidence type="ECO:0000313" key="2">
    <source>
        <dbReference type="Proteomes" id="UP000789525"/>
    </source>
</evidence>
<accession>A0ACA9R0N5</accession>
<dbReference type="EMBL" id="CAJVPT010065684">
    <property type="protein sequence ID" value="CAG8772247.1"/>
    <property type="molecule type" value="Genomic_DNA"/>
</dbReference>
<dbReference type="Proteomes" id="UP000789525">
    <property type="component" value="Unassembled WGS sequence"/>
</dbReference>